<evidence type="ECO:0000313" key="1">
    <source>
        <dbReference type="EMBL" id="CAB4158879.1"/>
    </source>
</evidence>
<proteinExistence type="predicted"/>
<name>A0A6J5NHW9_9CAUD</name>
<organism evidence="1">
    <name type="scientific">uncultured Caudovirales phage</name>
    <dbReference type="NCBI Taxonomy" id="2100421"/>
    <lineage>
        <taxon>Viruses</taxon>
        <taxon>Duplodnaviria</taxon>
        <taxon>Heunggongvirae</taxon>
        <taxon>Uroviricota</taxon>
        <taxon>Caudoviricetes</taxon>
        <taxon>Peduoviridae</taxon>
        <taxon>Maltschvirus</taxon>
        <taxon>Maltschvirus maltsch</taxon>
    </lineage>
</organism>
<accession>A0A6J5NHW9</accession>
<gene>
    <name evidence="1" type="ORF">UFOVP703_38</name>
</gene>
<dbReference type="EMBL" id="LR796673">
    <property type="protein sequence ID" value="CAB4158879.1"/>
    <property type="molecule type" value="Genomic_DNA"/>
</dbReference>
<protein>
    <submittedName>
        <fullName evidence="1">Uncharacterized protein</fullName>
    </submittedName>
</protein>
<sequence length="101" mass="10537">MAMTTNTGAGAPSSPSAGYSIHQLVRTRGWAVYRADGSVLCRTLHRRDAVAVVEELGGDGAAALIEHRAGLQRMAAARLALAARYAAASASFDLRRIGVLS</sequence>
<reference evidence="1" key="1">
    <citation type="submission" date="2020-04" db="EMBL/GenBank/DDBJ databases">
        <authorList>
            <person name="Chiriac C."/>
            <person name="Salcher M."/>
            <person name="Ghai R."/>
            <person name="Kavagutti S V."/>
        </authorList>
    </citation>
    <scope>NUCLEOTIDE SEQUENCE</scope>
</reference>